<evidence type="ECO:0000256" key="1">
    <source>
        <dbReference type="ARBA" id="ARBA00023604"/>
    </source>
</evidence>
<reference evidence="2 3" key="1">
    <citation type="journal article" date="2016" name="Genome Biol. Evol.">
        <title>Divergent and convergent evolution of fungal pathogenicity.</title>
        <authorList>
            <person name="Shang Y."/>
            <person name="Xiao G."/>
            <person name="Zheng P."/>
            <person name="Cen K."/>
            <person name="Zhan S."/>
            <person name="Wang C."/>
        </authorList>
    </citation>
    <scope>NUCLEOTIDE SEQUENCE [LARGE SCALE GENOMIC DNA]</scope>
    <source>
        <strain evidence="2 3">RCEF 1005</strain>
    </source>
</reference>
<dbReference type="AlphaFoldDB" id="A0A168FG73"/>
<evidence type="ECO:0000313" key="3">
    <source>
        <dbReference type="Proteomes" id="UP000076881"/>
    </source>
</evidence>
<dbReference type="InterPro" id="IPR044053">
    <property type="entry name" value="AsaB-like"/>
</dbReference>
<dbReference type="OrthoDB" id="412788at2759"/>
<organism evidence="2 3">
    <name type="scientific">Akanthomyces lecanii RCEF 1005</name>
    <dbReference type="NCBI Taxonomy" id="1081108"/>
    <lineage>
        <taxon>Eukaryota</taxon>
        <taxon>Fungi</taxon>
        <taxon>Dikarya</taxon>
        <taxon>Ascomycota</taxon>
        <taxon>Pezizomycotina</taxon>
        <taxon>Sordariomycetes</taxon>
        <taxon>Hypocreomycetidae</taxon>
        <taxon>Hypocreales</taxon>
        <taxon>Cordycipitaceae</taxon>
        <taxon>Akanthomyces</taxon>
        <taxon>Cordyceps confragosa</taxon>
    </lineage>
</organism>
<dbReference type="STRING" id="1081108.A0A168FG73"/>
<dbReference type="GO" id="GO:0016491">
    <property type="term" value="F:oxidoreductase activity"/>
    <property type="evidence" value="ECO:0007669"/>
    <property type="project" value="InterPro"/>
</dbReference>
<dbReference type="PANTHER" id="PTHR34598:SF3">
    <property type="entry name" value="OXIDOREDUCTASE AN1597"/>
    <property type="match status" value="1"/>
</dbReference>
<dbReference type="EMBL" id="AZHF01000005">
    <property type="protein sequence ID" value="OAA75143.1"/>
    <property type="molecule type" value="Genomic_DNA"/>
</dbReference>
<sequence>MEVEELMSAEDFDDDATIRARYLPQIAEELKICLGASRVQIHDYLVRKSHEQFPISTGKPYAWEQPATLLHIDSTPNGTRKIVGELNGEDSSLLNTRHQYITVWKPIRGPVKKWPLMMVDNRTVNGNEDLEARDMVYYDNVMDTFVAYKSDDYKFMYISDQKSTEAWVMLQTDSTGITGAPHTSFPNPLAQDTDSMRESIEVRTIVYYT</sequence>
<accession>A0A168FG73</accession>
<dbReference type="Proteomes" id="UP000076881">
    <property type="component" value="Unassembled WGS sequence"/>
</dbReference>
<evidence type="ECO:0000313" key="2">
    <source>
        <dbReference type="EMBL" id="OAA75143.1"/>
    </source>
</evidence>
<comment type="similarity">
    <text evidence="1">Belongs to the asaB hydroxylase/desaturase family.</text>
</comment>
<gene>
    <name evidence="2" type="ORF">LEL_07131</name>
</gene>
<dbReference type="NCBIfam" id="NF041278">
    <property type="entry name" value="CmcJ_NvfI_EfuI"/>
    <property type="match status" value="1"/>
</dbReference>
<protein>
    <submittedName>
        <fullName evidence="2">Uncharacterized protein</fullName>
    </submittedName>
</protein>
<proteinExistence type="inferred from homology"/>
<comment type="caution">
    <text evidence="2">The sequence shown here is derived from an EMBL/GenBank/DDBJ whole genome shotgun (WGS) entry which is preliminary data.</text>
</comment>
<dbReference type="PANTHER" id="PTHR34598">
    <property type="entry name" value="BLL6449 PROTEIN"/>
    <property type="match status" value="1"/>
</dbReference>
<name>A0A168FG73_CORDF</name>
<keyword evidence="3" id="KW-1185">Reference proteome</keyword>